<dbReference type="PANTHER" id="PTHR34375:SF3">
    <property type="entry name" value="CONDENSATION DOMAIN-CONTAINING PROTEIN"/>
    <property type="match status" value="1"/>
</dbReference>
<evidence type="ECO:0000313" key="1">
    <source>
        <dbReference type="EMBL" id="KAF2289716.1"/>
    </source>
</evidence>
<keyword evidence="2" id="KW-1185">Reference proteome</keyword>
<accession>A0A6A6KNR8</accession>
<dbReference type="EMBL" id="JAAGAX010000016">
    <property type="protein sequence ID" value="KAF2289716.1"/>
    <property type="molecule type" value="Genomic_DNA"/>
</dbReference>
<comment type="caution">
    <text evidence="1">The sequence shown here is derived from an EMBL/GenBank/DDBJ whole genome shotgun (WGS) entry which is preliminary data.</text>
</comment>
<proteinExistence type="predicted"/>
<dbReference type="Proteomes" id="UP000467840">
    <property type="component" value="Chromosome 8"/>
</dbReference>
<gene>
    <name evidence="1" type="ORF">GH714_038182</name>
</gene>
<dbReference type="SUPFAM" id="SSF52777">
    <property type="entry name" value="CoA-dependent acyltransferases"/>
    <property type="match status" value="1"/>
</dbReference>
<name>A0A6A6KNR8_HEVBR</name>
<reference evidence="1 2" key="1">
    <citation type="journal article" date="2020" name="Mol. Plant">
        <title>The Chromosome-Based Rubber Tree Genome Provides New Insights into Spurge Genome Evolution and Rubber Biosynthesis.</title>
        <authorList>
            <person name="Liu J."/>
            <person name="Shi C."/>
            <person name="Shi C.C."/>
            <person name="Li W."/>
            <person name="Zhang Q.J."/>
            <person name="Zhang Y."/>
            <person name="Li K."/>
            <person name="Lu H.F."/>
            <person name="Shi C."/>
            <person name="Zhu S.T."/>
            <person name="Xiao Z.Y."/>
            <person name="Nan H."/>
            <person name="Yue Y."/>
            <person name="Zhu X.G."/>
            <person name="Wu Y."/>
            <person name="Hong X.N."/>
            <person name="Fan G.Y."/>
            <person name="Tong Y."/>
            <person name="Zhang D."/>
            <person name="Mao C.L."/>
            <person name="Liu Y.L."/>
            <person name="Hao S.J."/>
            <person name="Liu W.Q."/>
            <person name="Lv M.Q."/>
            <person name="Zhang H.B."/>
            <person name="Liu Y."/>
            <person name="Hu-Tang G.R."/>
            <person name="Wang J.P."/>
            <person name="Wang J.H."/>
            <person name="Sun Y.H."/>
            <person name="Ni S.B."/>
            <person name="Chen W.B."/>
            <person name="Zhang X.C."/>
            <person name="Jiao Y.N."/>
            <person name="Eichler E.E."/>
            <person name="Li G.H."/>
            <person name="Liu X."/>
            <person name="Gao L.Z."/>
        </authorList>
    </citation>
    <scope>NUCLEOTIDE SEQUENCE [LARGE SCALE GENOMIC DNA]</scope>
    <source>
        <strain evidence="2">cv. GT1</strain>
        <tissue evidence="1">Leaf</tissue>
    </source>
</reference>
<sequence>MSIQKKLPEMVESQGRLLGSSEHNWCLAVPGGTGITVLAILISKFPDPSLLENALRKLQNAHPILRSKLHSNTTTSTTRFSFITSPTPLDFKVKAFDLSSTLKILENVINPKGQSISPFQLILEHELNLQNTWLINHSSHSQNVFVVTTYALPSEKWVVVFRLLAAACDQPSAISLLRELLVLVGNEEGGGIQLEKENKGMISLGIEDLIPKGKAKKTLWQRGMDVLGYSMNSLTLTNLKFQDARSPRSSQVVRLHLNQDDTKRIIAGCKSRGIKLCGVLGAAGLIAAQSPKGHIDKQRKYGILTFINSRSLLEPPLSDHHFGFYQSVILNTHVMKGGEKLWELGKKVYVEFASYKNSNKHFTDMADINYLMCKVIENPGLTPSSSLRTSLLTVFEDTVVEYSNEKHKQIGLEDYMGCASIHGIGPSIAIFDTIRDGKLDCVCVYPSPLHSRDQIQEFVEEMKNVLVDGCNYA</sequence>
<organism evidence="1 2">
    <name type="scientific">Hevea brasiliensis</name>
    <name type="common">Para rubber tree</name>
    <name type="synonym">Siphonia brasiliensis</name>
    <dbReference type="NCBI Taxonomy" id="3981"/>
    <lineage>
        <taxon>Eukaryota</taxon>
        <taxon>Viridiplantae</taxon>
        <taxon>Streptophyta</taxon>
        <taxon>Embryophyta</taxon>
        <taxon>Tracheophyta</taxon>
        <taxon>Spermatophyta</taxon>
        <taxon>Magnoliopsida</taxon>
        <taxon>eudicotyledons</taxon>
        <taxon>Gunneridae</taxon>
        <taxon>Pentapetalae</taxon>
        <taxon>rosids</taxon>
        <taxon>fabids</taxon>
        <taxon>Malpighiales</taxon>
        <taxon>Euphorbiaceae</taxon>
        <taxon>Crotonoideae</taxon>
        <taxon>Micrandreae</taxon>
        <taxon>Hevea</taxon>
    </lineage>
</organism>
<evidence type="ECO:0000313" key="2">
    <source>
        <dbReference type="Proteomes" id="UP000467840"/>
    </source>
</evidence>
<dbReference type="PANTHER" id="PTHR34375">
    <property type="entry name" value="GATA ZINC FINGER PROTEIN-RELATED"/>
    <property type="match status" value="1"/>
</dbReference>
<dbReference type="Gene3D" id="3.30.559.30">
    <property type="entry name" value="Nonribosomal peptide synthetase, condensation domain"/>
    <property type="match status" value="1"/>
</dbReference>
<dbReference type="AlphaFoldDB" id="A0A6A6KNR8"/>
<protein>
    <submittedName>
        <fullName evidence="1">Uncharacterized protein</fullName>
    </submittedName>
</protein>